<dbReference type="RefSeq" id="WP_342767832.1">
    <property type="nucleotide sequence ID" value="NZ_QNRF01000008.1"/>
</dbReference>
<organism evidence="2 3">
    <name type="scientific">Marinomonas aquiplantarum</name>
    <dbReference type="NCBI Taxonomy" id="491951"/>
    <lineage>
        <taxon>Bacteria</taxon>
        <taxon>Pseudomonadati</taxon>
        <taxon>Pseudomonadota</taxon>
        <taxon>Gammaproteobacteria</taxon>
        <taxon>Oceanospirillales</taxon>
        <taxon>Oceanospirillaceae</taxon>
        <taxon>Marinomonas</taxon>
    </lineage>
</organism>
<protein>
    <submittedName>
        <fullName evidence="2">DJ-1/PfpI family protein</fullName>
    </submittedName>
</protein>
<dbReference type="Pfam" id="PF01965">
    <property type="entry name" value="DJ-1_PfpI"/>
    <property type="match status" value="1"/>
</dbReference>
<dbReference type="InterPro" id="IPR002818">
    <property type="entry name" value="DJ-1/PfpI"/>
</dbReference>
<evidence type="ECO:0000313" key="2">
    <source>
        <dbReference type="EMBL" id="RBO80250.1"/>
    </source>
</evidence>
<name>A0A366CVB5_9GAMM</name>
<feature type="domain" description="DJ-1/PfpI" evidence="1">
    <location>
        <begin position="5"/>
        <end position="173"/>
    </location>
</feature>
<reference evidence="2 3" key="1">
    <citation type="submission" date="2018-06" db="EMBL/GenBank/DDBJ databases">
        <title>Genomic Encyclopedia of Type Strains, Phase III (KMG-III): the genomes of soil and plant-associated and newly described type strains.</title>
        <authorList>
            <person name="Whitman W."/>
        </authorList>
    </citation>
    <scope>NUCLEOTIDE SEQUENCE [LARGE SCALE GENOMIC DNA]</scope>
    <source>
        <strain evidence="2 3">CECT 7732</strain>
    </source>
</reference>
<dbReference type="SUPFAM" id="SSF52317">
    <property type="entry name" value="Class I glutamine amidotransferase-like"/>
    <property type="match status" value="1"/>
</dbReference>
<dbReference type="CDD" id="cd03139">
    <property type="entry name" value="GATase1_PfpI_2"/>
    <property type="match status" value="1"/>
</dbReference>
<dbReference type="InterPro" id="IPR052158">
    <property type="entry name" value="INH-QAR"/>
</dbReference>
<dbReference type="PANTHER" id="PTHR43130">
    <property type="entry name" value="ARAC-FAMILY TRANSCRIPTIONAL REGULATOR"/>
    <property type="match status" value="1"/>
</dbReference>
<gene>
    <name evidence="2" type="ORF">DFP76_108113</name>
</gene>
<dbReference type="GO" id="GO:0006355">
    <property type="term" value="P:regulation of DNA-templated transcription"/>
    <property type="evidence" value="ECO:0007669"/>
    <property type="project" value="TreeGrafter"/>
</dbReference>
<dbReference type="Proteomes" id="UP000252086">
    <property type="component" value="Unassembled WGS sequence"/>
</dbReference>
<dbReference type="AlphaFoldDB" id="A0A366CVB5"/>
<dbReference type="Gene3D" id="3.40.50.880">
    <property type="match status" value="1"/>
</dbReference>
<dbReference type="InterPro" id="IPR029062">
    <property type="entry name" value="Class_I_gatase-like"/>
</dbReference>
<accession>A0A366CVB5</accession>
<keyword evidence="3" id="KW-1185">Reference proteome</keyword>
<sequence length="197" mass="21892">MKPIKIGIYLYELAEVLDFSGPFEVFTTAARVSEETPFEVYLISEDGQTVSARAGYKVVPDCSIKDHPELDVLLVVGGDHSQEVNKPNVLDWIAQQAPKVSWLASVCTGVFLLAKAGVLRSNKVTTHWEDIADLQQLYPQLDVVEGVRWVQQDQQLTSAGISAGIDMSLQMVSLLHSESLAEKTARQMEFDWTKKPN</sequence>
<evidence type="ECO:0000313" key="3">
    <source>
        <dbReference type="Proteomes" id="UP000252086"/>
    </source>
</evidence>
<dbReference type="EMBL" id="QNRF01000008">
    <property type="protein sequence ID" value="RBO80250.1"/>
    <property type="molecule type" value="Genomic_DNA"/>
</dbReference>
<dbReference type="PANTHER" id="PTHR43130:SF14">
    <property type="entry name" value="DJ-1_PFPI DOMAIN-CONTAINING PROTEIN"/>
    <property type="match status" value="1"/>
</dbReference>
<evidence type="ECO:0000259" key="1">
    <source>
        <dbReference type="Pfam" id="PF01965"/>
    </source>
</evidence>
<proteinExistence type="predicted"/>
<comment type="caution">
    <text evidence="2">The sequence shown here is derived from an EMBL/GenBank/DDBJ whole genome shotgun (WGS) entry which is preliminary data.</text>
</comment>